<proteinExistence type="predicted"/>
<protein>
    <recommendedName>
        <fullName evidence="3">DDE superfamily endonuclease</fullName>
    </recommendedName>
</protein>
<reference evidence="1 2" key="1">
    <citation type="submission" date="2018-03" db="EMBL/GenBank/DDBJ databases">
        <title>Genomic Encyclopedia of Archaeal and Bacterial Type Strains, Phase II (KMG-II): from individual species to whole genera.</title>
        <authorList>
            <person name="Goeker M."/>
        </authorList>
    </citation>
    <scope>NUCLEOTIDE SEQUENCE [LARGE SCALE GENOMIC DNA]</scope>
    <source>
        <strain evidence="1 2">DSM 100214</strain>
    </source>
</reference>
<gene>
    <name evidence="1" type="ORF">CLV62_104192</name>
</gene>
<dbReference type="OrthoDB" id="517619at2"/>
<accession>A0A2V3PRI2</accession>
<dbReference type="RefSeq" id="WP_110309885.1">
    <property type="nucleotide sequence ID" value="NZ_QICL01000004.1"/>
</dbReference>
<evidence type="ECO:0000313" key="1">
    <source>
        <dbReference type="EMBL" id="PXV66930.1"/>
    </source>
</evidence>
<keyword evidence="2" id="KW-1185">Reference proteome</keyword>
<dbReference type="AlphaFoldDB" id="A0A2V3PRI2"/>
<comment type="caution">
    <text evidence="1">The sequence shown here is derived from an EMBL/GenBank/DDBJ whole genome shotgun (WGS) entry which is preliminary data.</text>
</comment>
<dbReference type="Proteomes" id="UP000247973">
    <property type="component" value="Unassembled WGS sequence"/>
</dbReference>
<sequence>MLTKESKRKWNLKFTPCYDKKILDEQPLSLPLGATMWQDTEFIGHKPENLIVNIPTRKPKIKLLTDNQKEENRKKHVFASL</sequence>
<evidence type="ECO:0008006" key="3">
    <source>
        <dbReference type="Google" id="ProtNLM"/>
    </source>
</evidence>
<organism evidence="1 2">
    <name type="scientific">Dysgonomonas alginatilytica</name>
    <dbReference type="NCBI Taxonomy" id="1605892"/>
    <lineage>
        <taxon>Bacteria</taxon>
        <taxon>Pseudomonadati</taxon>
        <taxon>Bacteroidota</taxon>
        <taxon>Bacteroidia</taxon>
        <taxon>Bacteroidales</taxon>
        <taxon>Dysgonomonadaceae</taxon>
        <taxon>Dysgonomonas</taxon>
    </lineage>
</organism>
<evidence type="ECO:0000313" key="2">
    <source>
        <dbReference type="Proteomes" id="UP000247973"/>
    </source>
</evidence>
<name>A0A2V3PRI2_9BACT</name>
<dbReference type="EMBL" id="QICL01000004">
    <property type="protein sequence ID" value="PXV66930.1"/>
    <property type="molecule type" value="Genomic_DNA"/>
</dbReference>